<dbReference type="EMBL" id="JPOS01000085">
    <property type="protein sequence ID" value="KGE85535.1"/>
    <property type="molecule type" value="Genomic_DNA"/>
</dbReference>
<evidence type="ECO:0000256" key="1">
    <source>
        <dbReference type="SAM" id="MobiDB-lite"/>
    </source>
</evidence>
<proteinExistence type="predicted"/>
<evidence type="ECO:0000313" key="3">
    <source>
        <dbReference type="Proteomes" id="UP000029736"/>
    </source>
</evidence>
<dbReference type="RefSeq" id="WP_044228011.1">
    <property type="nucleotide sequence ID" value="NZ_JBKAGJ010000046.1"/>
</dbReference>
<dbReference type="AlphaFoldDB" id="A0A098S073"/>
<sequence length="153" mass="17683">MDKQSKAKLEVIARRRNELAGEREQLSKITREEQDLEYQEFKIKMGYTESLGDQAKALETEAVGHKDLRLTVEFGDQQIEIDMSRSTTEKVADLSNISEKVIRDLAMYQRQLGNGFRMLHTSGNVVMQTRYNEEKRKDEQARIRAEAKQTAEG</sequence>
<evidence type="ECO:0000313" key="2">
    <source>
        <dbReference type="EMBL" id="KGE85535.1"/>
    </source>
</evidence>
<dbReference type="Proteomes" id="UP000029736">
    <property type="component" value="Unassembled WGS sequence"/>
</dbReference>
<gene>
    <name evidence="2" type="ORF">IX84_27035</name>
</gene>
<reference evidence="2 3" key="1">
    <citation type="journal article" date="2014" name="Int. J. Syst. Evol. Microbiol.">
        <title>Phaeodactylibacter xiamenensis gen. nov., sp. nov., a member of the family Saprospiraceae isolated from the marine alga Phaeodactylum tricornutum.</title>
        <authorList>
            <person name="Chen Z.Jr."/>
            <person name="Lei X."/>
            <person name="Lai Q."/>
            <person name="Li Y."/>
            <person name="Zhang B."/>
            <person name="Zhang J."/>
            <person name="Zhang H."/>
            <person name="Yang L."/>
            <person name="Zheng W."/>
            <person name="Tian Y."/>
            <person name="Yu Z."/>
            <person name="Xu H.Jr."/>
            <person name="Zheng T."/>
        </authorList>
    </citation>
    <scope>NUCLEOTIDE SEQUENCE [LARGE SCALE GENOMIC DNA]</scope>
    <source>
        <strain evidence="2 3">KD52</strain>
    </source>
</reference>
<keyword evidence="3" id="KW-1185">Reference proteome</keyword>
<comment type="caution">
    <text evidence="2">The sequence shown here is derived from an EMBL/GenBank/DDBJ whole genome shotgun (WGS) entry which is preliminary data.</text>
</comment>
<feature type="region of interest" description="Disordered" evidence="1">
    <location>
        <begin position="132"/>
        <end position="153"/>
    </location>
</feature>
<protein>
    <submittedName>
        <fullName evidence="2">Uncharacterized protein</fullName>
    </submittedName>
</protein>
<accession>A0A098S073</accession>
<organism evidence="2 3">
    <name type="scientific">Phaeodactylibacter xiamenensis</name>
    <dbReference type="NCBI Taxonomy" id="1524460"/>
    <lineage>
        <taxon>Bacteria</taxon>
        <taxon>Pseudomonadati</taxon>
        <taxon>Bacteroidota</taxon>
        <taxon>Saprospiria</taxon>
        <taxon>Saprospirales</taxon>
        <taxon>Haliscomenobacteraceae</taxon>
        <taxon>Phaeodactylibacter</taxon>
    </lineage>
</organism>
<name>A0A098S073_9BACT</name>